<comment type="similarity">
    <text evidence="2">Belongs to the sterol desaturase family.</text>
</comment>
<keyword evidence="9" id="KW-1185">Reference proteome</keyword>
<feature type="transmembrane region" description="Helical" evidence="6">
    <location>
        <begin position="35"/>
        <end position="59"/>
    </location>
</feature>
<feature type="transmembrane region" description="Helical" evidence="6">
    <location>
        <begin position="175"/>
        <end position="196"/>
    </location>
</feature>
<evidence type="ECO:0000256" key="1">
    <source>
        <dbReference type="ARBA" id="ARBA00004370"/>
    </source>
</evidence>
<dbReference type="PANTHER" id="PTHR11863">
    <property type="entry name" value="STEROL DESATURASE"/>
    <property type="match status" value="1"/>
</dbReference>
<dbReference type="Proteomes" id="UP001318860">
    <property type="component" value="Unassembled WGS sequence"/>
</dbReference>
<keyword evidence="4 6" id="KW-1133">Transmembrane helix</keyword>
<dbReference type="EMBL" id="JABTTQ020000004">
    <property type="protein sequence ID" value="KAK6158047.1"/>
    <property type="molecule type" value="Genomic_DNA"/>
</dbReference>
<evidence type="ECO:0000256" key="6">
    <source>
        <dbReference type="SAM" id="Phobius"/>
    </source>
</evidence>
<comment type="caution">
    <text evidence="8">The sequence shown here is derived from an EMBL/GenBank/DDBJ whole genome shotgun (WGS) entry which is preliminary data.</text>
</comment>
<name>A0ABR0XFV1_REHGL</name>
<protein>
    <recommendedName>
        <fullName evidence="7">Fatty acid hydroxylase domain-containing protein</fullName>
    </recommendedName>
</protein>
<gene>
    <name evidence="8" type="ORF">DH2020_005361</name>
</gene>
<evidence type="ECO:0000259" key="7">
    <source>
        <dbReference type="Pfam" id="PF04116"/>
    </source>
</evidence>
<evidence type="ECO:0000256" key="5">
    <source>
        <dbReference type="ARBA" id="ARBA00023136"/>
    </source>
</evidence>
<evidence type="ECO:0000256" key="3">
    <source>
        <dbReference type="ARBA" id="ARBA00022692"/>
    </source>
</evidence>
<evidence type="ECO:0000256" key="4">
    <source>
        <dbReference type="ARBA" id="ARBA00022989"/>
    </source>
</evidence>
<sequence length="232" mass="26966">MLPYATVEEAESVLGRSLTAAETLWLNYSATKSDYFLYCHSIIFVFLFFFVFPFYYLSLEFFFKESVRRYKIQPEVELSFADTIRCCKSVIRLCFLVVGPLLLVSYPLIKMIGIRTSLPLPSLWEILLQLGVYFIVEDYTTYWIHRLLLHGEWGYEKIHKLHHEYTAPNGFVAPYASWTEILILGIPAFLGPTMGYRYQKKVLQQLREGLKTDGGQNNSALHDLSAQNFKVE</sequence>
<reference evidence="8 9" key="1">
    <citation type="journal article" date="2021" name="Comput. Struct. Biotechnol. J.">
        <title>De novo genome assembly of the potent medicinal plant Rehmannia glutinosa using nanopore technology.</title>
        <authorList>
            <person name="Ma L."/>
            <person name="Dong C."/>
            <person name="Song C."/>
            <person name="Wang X."/>
            <person name="Zheng X."/>
            <person name="Niu Y."/>
            <person name="Chen S."/>
            <person name="Feng W."/>
        </authorList>
    </citation>
    <scope>NUCLEOTIDE SEQUENCE [LARGE SCALE GENOMIC DNA]</scope>
    <source>
        <strain evidence="8">DH-2019</strain>
    </source>
</reference>
<organism evidence="8 9">
    <name type="scientific">Rehmannia glutinosa</name>
    <name type="common">Chinese foxglove</name>
    <dbReference type="NCBI Taxonomy" id="99300"/>
    <lineage>
        <taxon>Eukaryota</taxon>
        <taxon>Viridiplantae</taxon>
        <taxon>Streptophyta</taxon>
        <taxon>Embryophyta</taxon>
        <taxon>Tracheophyta</taxon>
        <taxon>Spermatophyta</taxon>
        <taxon>Magnoliopsida</taxon>
        <taxon>eudicotyledons</taxon>
        <taxon>Gunneridae</taxon>
        <taxon>Pentapetalae</taxon>
        <taxon>asterids</taxon>
        <taxon>lamiids</taxon>
        <taxon>Lamiales</taxon>
        <taxon>Orobanchaceae</taxon>
        <taxon>Rehmannieae</taxon>
        <taxon>Rehmannia</taxon>
    </lineage>
</organism>
<feature type="domain" description="Fatty acid hydroxylase" evidence="7">
    <location>
        <begin position="132"/>
        <end position="190"/>
    </location>
</feature>
<feature type="transmembrane region" description="Helical" evidence="6">
    <location>
        <begin position="90"/>
        <end position="109"/>
    </location>
</feature>
<accession>A0ABR0XFV1</accession>
<dbReference type="InterPro" id="IPR006694">
    <property type="entry name" value="Fatty_acid_hydroxylase"/>
</dbReference>
<evidence type="ECO:0000313" key="9">
    <source>
        <dbReference type="Proteomes" id="UP001318860"/>
    </source>
</evidence>
<dbReference type="InterPro" id="IPR050307">
    <property type="entry name" value="Sterol_Desaturase_Related"/>
</dbReference>
<keyword evidence="5 6" id="KW-0472">Membrane</keyword>
<keyword evidence="3 6" id="KW-0812">Transmembrane</keyword>
<evidence type="ECO:0000313" key="8">
    <source>
        <dbReference type="EMBL" id="KAK6158047.1"/>
    </source>
</evidence>
<comment type="subcellular location">
    <subcellularLocation>
        <location evidence="1">Membrane</location>
    </subcellularLocation>
</comment>
<dbReference type="Pfam" id="PF04116">
    <property type="entry name" value="FA_hydroxylase"/>
    <property type="match status" value="1"/>
</dbReference>
<proteinExistence type="inferred from homology"/>
<evidence type="ECO:0000256" key="2">
    <source>
        <dbReference type="ARBA" id="ARBA00009324"/>
    </source>
</evidence>